<dbReference type="GO" id="GO:0016491">
    <property type="term" value="F:oxidoreductase activity"/>
    <property type="evidence" value="ECO:0007669"/>
    <property type="project" value="UniProtKB-KW"/>
</dbReference>
<keyword evidence="1" id="KW-0560">Oxidoreductase</keyword>
<keyword evidence="6" id="KW-1185">Reference proteome</keyword>
<evidence type="ECO:0000313" key="6">
    <source>
        <dbReference type="Proteomes" id="UP000321513"/>
    </source>
</evidence>
<dbReference type="Proteomes" id="UP000321513">
    <property type="component" value="Unassembled WGS sequence"/>
</dbReference>
<gene>
    <name evidence="5" type="ORF">SAE01_33740</name>
</gene>
<dbReference type="PANTHER" id="PTHR43580:SF2">
    <property type="entry name" value="CYTOKINE-LIKE NUCLEAR FACTOR N-PAC"/>
    <property type="match status" value="1"/>
</dbReference>
<evidence type="ECO:0000259" key="3">
    <source>
        <dbReference type="Pfam" id="PF03446"/>
    </source>
</evidence>
<dbReference type="Pfam" id="PF21761">
    <property type="entry name" value="RedAm-like_C"/>
    <property type="match status" value="1"/>
</dbReference>
<feature type="domain" description="NADPH-dependent reductive aminase-like C-terminal" evidence="4">
    <location>
        <begin position="173"/>
        <end position="278"/>
    </location>
</feature>
<dbReference type="InterPro" id="IPR048666">
    <property type="entry name" value="RedAm-like_C"/>
</dbReference>
<dbReference type="PIRSF" id="PIRSF000103">
    <property type="entry name" value="HIBADH"/>
    <property type="match status" value="1"/>
</dbReference>
<dbReference type="InterPro" id="IPR051265">
    <property type="entry name" value="HIBADH-related_NP60_sf"/>
</dbReference>
<accession>A0A512BFY0</accession>
<dbReference type="Gene3D" id="3.40.50.720">
    <property type="entry name" value="NAD(P)-binding Rossmann-like Domain"/>
    <property type="match status" value="1"/>
</dbReference>
<dbReference type="SUPFAM" id="SSF48179">
    <property type="entry name" value="6-phosphogluconate dehydrogenase C-terminal domain-like"/>
    <property type="match status" value="1"/>
</dbReference>
<sequence length="282" mass="30178">MKAFIGMGLLGSNFVKAMIQKGETMHVWNRTAAKAKALEADGAKAFDNVEDAVRDADVIHVTLKDDDTVNEVLETASKAFKSGAIVIDHTTTSAKGAIERTKTWKSRGINYLHAPVFMGPQNARESSGYMLVSGDQQLIEKVEGDLSKMTGKLINFGPQEGRAAGIKLTGNLFLLSLTAGLSDALALAKAHGIETQEILNLFSSWNPGAAAPARLKKISEGKFDEPSWELNMARKDAGLMLSAAKEAGANLAIIPAIADVMDQWIAKGHGNDDWSVIAKDSL</sequence>
<dbReference type="AlphaFoldDB" id="A0A512BFY0"/>
<dbReference type="InterPro" id="IPR013328">
    <property type="entry name" value="6PGD_dom2"/>
</dbReference>
<dbReference type="SUPFAM" id="SSF51735">
    <property type="entry name" value="NAD(P)-binding Rossmann-fold domains"/>
    <property type="match status" value="1"/>
</dbReference>
<comment type="caution">
    <text evidence="5">The sequence shown here is derived from an EMBL/GenBank/DDBJ whole genome shotgun (WGS) entry which is preliminary data.</text>
</comment>
<dbReference type="Pfam" id="PF03446">
    <property type="entry name" value="NAD_binding_2"/>
    <property type="match status" value="1"/>
</dbReference>
<feature type="active site" evidence="2">
    <location>
        <position position="167"/>
    </location>
</feature>
<dbReference type="InterPro" id="IPR006115">
    <property type="entry name" value="6PGDH_NADP-bd"/>
</dbReference>
<dbReference type="InterPro" id="IPR015815">
    <property type="entry name" value="HIBADH-related"/>
</dbReference>
<dbReference type="InterPro" id="IPR008927">
    <property type="entry name" value="6-PGluconate_DH-like_C_sf"/>
</dbReference>
<protein>
    <submittedName>
        <fullName evidence="5">3-hydroxyisobutyrate dehydrogenase</fullName>
    </submittedName>
</protein>
<dbReference type="OrthoDB" id="9777604at2"/>
<dbReference type="EMBL" id="BJYT01000013">
    <property type="protein sequence ID" value="GEO10878.1"/>
    <property type="molecule type" value="Genomic_DNA"/>
</dbReference>
<evidence type="ECO:0000256" key="2">
    <source>
        <dbReference type="PIRSR" id="PIRSR000103-1"/>
    </source>
</evidence>
<dbReference type="PANTHER" id="PTHR43580">
    <property type="entry name" value="OXIDOREDUCTASE GLYR1-RELATED"/>
    <property type="match status" value="1"/>
</dbReference>
<evidence type="ECO:0000256" key="1">
    <source>
        <dbReference type="ARBA" id="ARBA00023002"/>
    </source>
</evidence>
<evidence type="ECO:0000259" key="4">
    <source>
        <dbReference type="Pfam" id="PF21761"/>
    </source>
</evidence>
<feature type="domain" description="6-phosphogluconate dehydrogenase NADP-binding" evidence="3">
    <location>
        <begin position="3"/>
        <end position="154"/>
    </location>
</feature>
<dbReference type="InterPro" id="IPR036291">
    <property type="entry name" value="NAD(P)-bd_dom_sf"/>
</dbReference>
<dbReference type="GO" id="GO:0050661">
    <property type="term" value="F:NADP binding"/>
    <property type="evidence" value="ECO:0007669"/>
    <property type="project" value="InterPro"/>
</dbReference>
<name>A0A512BFY0_9BACT</name>
<proteinExistence type="predicted"/>
<reference evidence="5 6" key="1">
    <citation type="submission" date="2019-07" db="EMBL/GenBank/DDBJ databases">
        <title>Whole genome shotgun sequence of Segetibacter aerophilus NBRC 106135.</title>
        <authorList>
            <person name="Hosoyama A."/>
            <person name="Uohara A."/>
            <person name="Ohji S."/>
            <person name="Ichikawa N."/>
        </authorList>
    </citation>
    <scope>NUCLEOTIDE SEQUENCE [LARGE SCALE GENOMIC DNA]</scope>
    <source>
        <strain evidence="5 6">NBRC 106135</strain>
    </source>
</reference>
<dbReference type="Gene3D" id="1.10.1040.10">
    <property type="entry name" value="N-(1-d-carboxylethyl)-l-norvaline Dehydrogenase, domain 2"/>
    <property type="match status" value="1"/>
</dbReference>
<evidence type="ECO:0000313" key="5">
    <source>
        <dbReference type="EMBL" id="GEO10878.1"/>
    </source>
</evidence>
<organism evidence="5 6">
    <name type="scientific">Segetibacter aerophilus</name>
    <dbReference type="NCBI Taxonomy" id="670293"/>
    <lineage>
        <taxon>Bacteria</taxon>
        <taxon>Pseudomonadati</taxon>
        <taxon>Bacteroidota</taxon>
        <taxon>Chitinophagia</taxon>
        <taxon>Chitinophagales</taxon>
        <taxon>Chitinophagaceae</taxon>
        <taxon>Segetibacter</taxon>
    </lineage>
</organism>